<dbReference type="OrthoDB" id="1936289at2759"/>
<sequence>MALATTNPKHKTITPYDLTANDNPGAVISQPLLNGLNYDEWALNFRMALSSRKKFGFLDGSISKPVAGAPELEDWIANNHLLVGWIKQTIEPKIRSTISTREVAKDLWDIIAKRFSIKSGARLQQLRNSLANCKQNGTTVDDYFGRLTKLWDGISDCMNSKRCSCGKCECDLNAARDKEIETLRIHDFLSGLDESTHGVIRSQICAINPLPDLDTVYQTITQNETIRSNATSEVTVMGFAAQLSSPNYSPRPGTVLTRDVTRQFTSRFSPGNKDPNRKCTSCGRTGHEAASCFKVVGYPEWWGDRPRTRGDTRGSQGFSAGRGRGNTPRANVTQIINANSAAIDSTEITDGDRQGLTGLTDDQWKIVKKMINTGKATDQLSGKATNTLWILDTGATHHMTGRRDLMVDIRDIALVSVLLPAGADVLATKQGTVPITPQLSLKNVYLIDGFHTNLISLGQLVTDNFLVGQVTDRLMILQDRTTRTLIGSGEREGEGLYRFRGIRNVSSMQVNVRDDSVLWHRRLGHPSSRITGMIPGVSSNFNNSNEDLIKKCEVCFRAKQTRQCFPDSSNNAKGIFELIHLDLWGPYRTTAFCGSRYFLTIVDDFSRAVWLYLLPDKAIVPQRIREFLAMIERQFNKKVKSIRSDNGTEFMCLSRFFQEQGIIHETSCVHTPQQNGRVERKHRHILNVARALRFHANLPIEYWGECILNAGYLINRTPSMLLNGKTPFEKLYGHAPSYTHLRVFGCLAYAHNLDHRGDKFASRSRRCVFLGYPYGKKGWKLYDLERKSFFVSRDVVFHEEDFPFSSTHSTMVSSPMDISAPVSHPIIDDDDPLPLVAPTENNGGSTGASDHLPRSSPLPSPPVPLPSSSSNPVIESIVGDSVVQELGQGKRPKIPNVRLRDYVVGNAVLTPPSSLSTFSPDHPQSSGSIYPISDYISYEKFSPQHRCFLAALNNTKDPTSFQEAMKYEIWRNAMGSEVDALQRNHTWDLEELPPNKKALGSKWVFTTKLRSDGSIERHKARLVVLGNHQKEGVDYSETFSPVAKMTTVRMFLDVAAKKNHEVHQMDVHNAFLHGDLHEEVYMKLPQGFSSPNETRVCRLRKSLYGLKQAPRCWFAKLTASLLKYGFTQAPSDYSLFAYSRNGISLRILVYVDDLIISGNSPAEIKLFKEYLSTCFHMKDMGFLKYFLGLEVSRNSSGFYICQRKYATEIVAETGLLGCKPAGSPMDQNHTLSLATGPLLEDPESYRRLVGRLIYLIATRPDLTYSVHILSRFMQAPQEEHWLAALKVVRYLKGTLGQGILLRANSPFHITGWCDSDWQACPLSRRSITGWIVQLGDSPISWKAKKQDMVSMSSAEAEYRAMNAVTKELKWLKSLLYDLGVDHVQPMTIKCDSKAAIHIASNPVFHERTKHIERDCHFVRDEIVRRVVTPEHVPTESQLADILTKALGRKEFDAFLLKLGIRNYHAPT</sequence>
<dbReference type="PANTHER" id="PTHR11439:SF462">
    <property type="match status" value="1"/>
</dbReference>
<dbReference type="Pfam" id="PF22936">
    <property type="entry name" value="Pol_BBD"/>
    <property type="match status" value="1"/>
</dbReference>
<dbReference type="Pfam" id="PF07727">
    <property type="entry name" value="RVT_2"/>
    <property type="match status" value="1"/>
</dbReference>
<name>A0A8T1Y8P0_ARASU</name>
<dbReference type="PROSITE" id="PS50994">
    <property type="entry name" value="INTEGRASE"/>
    <property type="match status" value="1"/>
</dbReference>
<keyword evidence="1" id="KW-0479">Metal-binding</keyword>
<dbReference type="PROSITE" id="PS50158">
    <property type="entry name" value="ZF_CCHC"/>
    <property type="match status" value="1"/>
</dbReference>
<dbReference type="InterPro" id="IPR001584">
    <property type="entry name" value="Integrase_cat-core"/>
</dbReference>
<feature type="region of interest" description="Disordered" evidence="2">
    <location>
        <begin position="829"/>
        <end position="871"/>
    </location>
</feature>
<evidence type="ECO:0000256" key="1">
    <source>
        <dbReference type="PROSITE-ProRule" id="PRU00047"/>
    </source>
</evidence>
<dbReference type="InterPro" id="IPR054722">
    <property type="entry name" value="PolX-like_BBD"/>
</dbReference>
<keyword evidence="1" id="KW-0863">Zinc-finger</keyword>
<dbReference type="PANTHER" id="PTHR11439">
    <property type="entry name" value="GAG-POL-RELATED RETROTRANSPOSON"/>
    <property type="match status" value="1"/>
</dbReference>
<dbReference type="Pfam" id="PF00665">
    <property type="entry name" value="rve"/>
    <property type="match status" value="1"/>
</dbReference>
<proteinExistence type="predicted"/>
<protein>
    <submittedName>
        <fullName evidence="5">Zinc finger CCHC-type</fullName>
    </submittedName>
</protein>
<keyword evidence="6" id="KW-1185">Reference proteome</keyword>
<dbReference type="Proteomes" id="UP000694251">
    <property type="component" value="Chromosome 13"/>
</dbReference>
<dbReference type="GO" id="GO:0008270">
    <property type="term" value="F:zinc ion binding"/>
    <property type="evidence" value="ECO:0007669"/>
    <property type="project" value="UniProtKB-KW"/>
</dbReference>
<dbReference type="CDD" id="cd09272">
    <property type="entry name" value="RNase_HI_RT_Ty1"/>
    <property type="match status" value="1"/>
</dbReference>
<dbReference type="Pfam" id="PF13976">
    <property type="entry name" value="gag_pre-integrs"/>
    <property type="match status" value="1"/>
</dbReference>
<feature type="region of interest" description="Disordered" evidence="2">
    <location>
        <begin position="305"/>
        <end position="329"/>
    </location>
</feature>
<accession>A0A8T1Y8P0</accession>
<evidence type="ECO:0000259" key="3">
    <source>
        <dbReference type="PROSITE" id="PS50158"/>
    </source>
</evidence>
<dbReference type="InterPro" id="IPR013103">
    <property type="entry name" value="RVT_2"/>
</dbReference>
<feature type="domain" description="CCHC-type" evidence="3">
    <location>
        <begin position="277"/>
        <end position="292"/>
    </location>
</feature>
<organism evidence="5 6">
    <name type="scientific">Arabidopsis suecica</name>
    <name type="common">Swedish thale-cress</name>
    <name type="synonym">Cardaminopsis suecica</name>
    <dbReference type="NCBI Taxonomy" id="45249"/>
    <lineage>
        <taxon>Eukaryota</taxon>
        <taxon>Viridiplantae</taxon>
        <taxon>Streptophyta</taxon>
        <taxon>Embryophyta</taxon>
        <taxon>Tracheophyta</taxon>
        <taxon>Spermatophyta</taxon>
        <taxon>Magnoliopsida</taxon>
        <taxon>eudicotyledons</taxon>
        <taxon>Gunneridae</taxon>
        <taxon>Pentapetalae</taxon>
        <taxon>rosids</taxon>
        <taxon>malvids</taxon>
        <taxon>Brassicales</taxon>
        <taxon>Brassicaceae</taxon>
        <taxon>Camelineae</taxon>
        <taxon>Arabidopsis</taxon>
    </lineage>
</organism>
<keyword evidence="1" id="KW-0862">Zinc</keyword>
<dbReference type="Pfam" id="PF14244">
    <property type="entry name" value="Retrotran_gag_3"/>
    <property type="match status" value="1"/>
</dbReference>
<dbReference type="EMBL" id="JAEFBJ010000013">
    <property type="protein sequence ID" value="KAG7539394.1"/>
    <property type="molecule type" value="Genomic_DNA"/>
</dbReference>
<dbReference type="InterPro" id="IPR029472">
    <property type="entry name" value="Copia-like_N"/>
</dbReference>
<feature type="domain" description="Integrase catalytic" evidence="4">
    <location>
        <begin position="562"/>
        <end position="735"/>
    </location>
</feature>
<dbReference type="Pfam" id="PF25597">
    <property type="entry name" value="SH3_retrovirus"/>
    <property type="match status" value="1"/>
</dbReference>
<evidence type="ECO:0000313" key="6">
    <source>
        <dbReference type="Proteomes" id="UP000694251"/>
    </source>
</evidence>
<evidence type="ECO:0000313" key="5">
    <source>
        <dbReference type="EMBL" id="KAG7539394.1"/>
    </source>
</evidence>
<reference evidence="5 6" key="1">
    <citation type="submission" date="2020-12" db="EMBL/GenBank/DDBJ databases">
        <title>Concerted genomic and epigenomic changes stabilize Arabidopsis allopolyploids.</title>
        <authorList>
            <person name="Chen Z."/>
        </authorList>
    </citation>
    <scope>NUCLEOTIDE SEQUENCE [LARGE SCALE GENOMIC DNA]</scope>
    <source>
        <strain evidence="5">As9502</strain>
        <tissue evidence="5">Leaf</tissue>
    </source>
</reference>
<dbReference type="GO" id="GO:0015074">
    <property type="term" value="P:DNA integration"/>
    <property type="evidence" value="ECO:0007669"/>
    <property type="project" value="InterPro"/>
</dbReference>
<evidence type="ECO:0000259" key="4">
    <source>
        <dbReference type="PROSITE" id="PS50994"/>
    </source>
</evidence>
<dbReference type="GO" id="GO:0003676">
    <property type="term" value="F:nucleic acid binding"/>
    <property type="evidence" value="ECO:0007669"/>
    <property type="project" value="InterPro"/>
</dbReference>
<feature type="compositionally biased region" description="Pro residues" evidence="2">
    <location>
        <begin position="856"/>
        <end position="865"/>
    </location>
</feature>
<dbReference type="InterPro" id="IPR025724">
    <property type="entry name" value="GAG-pre-integrase_dom"/>
</dbReference>
<dbReference type="InterPro" id="IPR057670">
    <property type="entry name" value="SH3_retrovirus"/>
</dbReference>
<dbReference type="InterPro" id="IPR001878">
    <property type="entry name" value="Znf_CCHC"/>
</dbReference>
<gene>
    <name evidence="5" type="ORF">ISN44_As13g030460</name>
</gene>
<comment type="caution">
    <text evidence="5">The sequence shown here is derived from an EMBL/GenBank/DDBJ whole genome shotgun (WGS) entry which is preliminary data.</text>
</comment>
<evidence type="ECO:0000256" key="2">
    <source>
        <dbReference type="SAM" id="MobiDB-lite"/>
    </source>
</evidence>